<feature type="region of interest" description="Disordered" evidence="1">
    <location>
        <begin position="33"/>
        <end position="61"/>
    </location>
</feature>
<feature type="region of interest" description="Disordered" evidence="1">
    <location>
        <begin position="147"/>
        <end position="171"/>
    </location>
</feature>
<evidence type="ECO:0000313" key="3">
    <source>
        <dbReference type="Proteomes" id="UP000631114"/>
    </source>
</evidence>
<organism evidence="2 3">
    <name type="scientific">Coptis chinensis</name>
    <dbReference type="NCBI Taxonomy" id="261450"/>
    <lineage>
        <taxon>Eukaryota</taxon>
        <taxon>Viridiplantae</taxon>
        <taxon>Streptophyta</taxon>
        <taxon>Embryophyta</taxon>
        <taxon>Tracheophyta</taxon>
        <taxon>Spermatophyta</taxon>
        <taxon>Magnoliopsida</taxon>
        <taxon>Ranunculales</taxon>
        <taxon>Ranunculaceae</taxon>
        <taxon>Coptidoideae</taxon>
        <taxon>Coptis</taxon>
    </lineage>
</organism>
<name>A0A835ILC4_9MAGN</name>
<protein>
    <submittedName>
        <fullName evidence="2">Uncharacterized protein</fullName>
    </submittedName>
</protein>
<evidence type="ECO:0000256" key="1">
    <source>
        <dbReference type="SAM" id="MobiDB-lite"/>
    </source>
</evidence>
<sequence>MFLEALGNISPVKPASSTIDHYDLISQYRDNNNFVSPSQNEQSARWAGGPGSRTMPSLSPGQYYNFQGQNSQFGWDVQQGRKYSQAYGARGYPSPHHSQMGASREHLEQILRDRTLGNVLDYQDLRHSQTGAVRGYQEQILRDRTVGNSEVPRYSQSHQLWDSDMSSPRNS</sequence>
<dbReference type="PANTHER" id="PTHR46445">
    <property type="entry name" value="RNA POLYMERASE II DEGRADATION FACTOR-LIKE PROTEIN (DUF1296)"/>
    <property type="match status" value="1"/>
</dbReference>
<gene>
    <name evidence="2" type="ORF">IFM89_016514</name>
</gene>
<feature type="compositionally biased region" description="Polar residues" evidence="1">
    <location>
        <begin position="33"/>
        <end position="43"/>
    </location>
</feature>
<feature type="compositionally biased region" description="Polar residues" evidence="1">
    <location>
        <begin position="154"/>
        <end position="171"/>
    </location>
</feature>
<evidence type="ECO:0000313" key="2">
    <source>
        <dbReference type="EMBL" id="KAF9621080.1"/>
    </source>
</evidence>
<reference evidence="2 3" key="1">
    <citation type="submission" date="2020-10" db="EMBL/GenBank/DDBJ databases">
        <title>The Coptis chinensis genome and diversification of protoberbering-type alkaloids.</title>
        <authorList>
            <person name="Wang B."/>
            <person name="Shu S."/>
            <person name="Song C."/>
            <person name="Liu Y."/>
        </authorList>
    </citation>
    <scope>NUCLEOTIDE SEQUENCE [LARGE SCALE GENOMIC DNA]</scope>
    <source>
        <strain evidence="2">HL-2020</strain>
        <tissue evidence="2">Leaf</tissue>
    </source>
</reference>
<dbReference type="AlphaFoldDB" id="A0A835ILC4"/>
<proteinExistence type="predicted"/>
<comment type="caution">
    <text evidence="2">The sequence shown here is derived from an EMBL/GenBank/DDBJ whole genome shotgun (WGS) entry which is preliminary data.</text>
</comment>
<dbReference type="PANTHER" id="PTHR46445:SF3">
    <property type="entry name" value="RNA POLYMERASE II DEGRADATION FACTOR-LIKE PROTEIN (DUF1296)-RELATED"/>
    <property type="match status" value="1"/>
</dbReference>
<dbReference type="EMBL" id="JADFTS010000002">
    <property type="protein sequence ID" value="KAF9621080.1"/>
    <property type="molecule type" value="Genomic_DNA"/>
</dbReference>
<dbReference type="Proteomes" id="UP000631114">
    <property type="component" value="Unassembled WGS sequence"/>
</dbReference>
<keyword evidence="3" id="KW-1185">Reference proteome</keyword>
<accession>A0A835ILC4</accession>